<organism evidence="1 2">
    <name type="scientific">Brassica carinata</name>
    <name type="common">Ethiopian mustard</name>
    <name type="synonym">Abyssinian cabbage</name>
    <dbReference type="NCBI Taxonomy" id="52824"/>
    <lineage>
        <taxon>Eukaryota</taxon>
        <taxon>Viridiplantae</taxon>
        <taxon>Streptophyta</taxon>
        <taxon>Embryophyta</taxon>
        <taxon>Tracheophyta</taxon>
        <taxon>Spermatophyta</taxon>
        <taxon>Magnoliopsida</taxon>
        <taxon>eudicotyledons</taxon>
        <taxon>Gunneridae</taxon>
        <taxon>Pentapetalae</taxon>
        <taxon>rosids</taxon>
        <taxon>malvids</taxon>
        <taxon>Brassicales</taxon>
        <taxon>Brassicaceae</taxon>
        <taxon>Brassiceae</taxon>
        <taxon>Brassica</taxon>
    </lineage>
</organism>
<sequence>MKNDKCDTWCELESRGTIEVFERKLRPKPSGRGHVPVSQIAAPNPLEDIGRKLVSVLPHAVGQNPS</sequence>
<evidence type="ECO:0000313" key="2">
    <source>
        <dbReference type="Proteomes" id="UP000886595"/>
    </source>
</evidence>
<proteinExistence type="predicted"/>
<protein>
    <submittedName>
        <fullName evidence="1">Uncharacterized protein</fullName>
    </submittedName>
</protein>
<gene>
    <name evidence="1" type="ORF">Bca52824_096244</name>
</gene>
<dbReference type="PANTHER" id="PTHR33220">
    <property type="entry name" value="BNAA09G04420D PROTEIN"/>
    <property type="match status" value="1"/>
</dbReference>
<dbReference type="AlphaFoldDB" id="A0A8X7P0Z5"/>
<dbReference type="PANTHER" id="PTHR33220:SF5">
    <property type="entry name" value="RRNA INTRON-ENCODED HOMING ENDONUCLEASE"/>
    <property type="match status" value="1"/>
</dbReference>
<name>A0A8X7P0Z5_BRACI</name>
<reference evidence="1 2" key="1">
    <citation type="submission" date="2020-02" db="EMBL/GenBank/DDBJ databases">
        <authorList>
            <person name="Ma Q."/>
            <person name="Huang Y."/>
            <person name="Song X."/>
            <person name="Pei D."/>
        </authorList>
    </citation>
    <scope>NUCLEOTIDE SEQUENCE [LARGE SCALE GENOMIC DNA]</scope>
    <source>
        <strain evidence="1">Sxm20200214</strain>
        <tissue evidence="1">Leaf</tissue>
    </source>
</reference>
<evidence type="ECO:0000313" key="1">
    <source>
        <dbReference type="EMBL" id="KAG2241913.1"/>
    </source>
</evidence>
<comment type="caution">
    <text evidence="1">The sequence shown here is derived from an EMBL/GenBank/DDBJ whole genome shotgun (WGS) entry which is preliminary data.</text>
</comment>
<dbReference type="OrthoDB" id="1695787at2759"/>
<accession>A0A8X7P0Z5</accession>
<dbReference type="Proteomes" id="UP000886595">
    <property type="component" value="Unassembled WGS sequence"/>
</dbReference>
<dbReference type="EMBL" id="JAAMPC010000752">
    <property type="protein sequence ID" value="KAG2241913.1"/>
    <property type="molecule type" value="Genomic_DNA"/>
</dbReference>
<keyword evidence="2" id="KW-1185">Reference proteome</keyword>